<dbReference type="InterPro" id="IPR050107">
    <property type="entry name" value="ABC_carbohydrate_import_ATPase"/>
</dbReference>
<dbReference type="PROSITE" id="PS00211">
    <property type="entry name" value="ABC_TRANSPORTER_1"/>
    <property type="match status" value="1"/>
</dbReference>
<reference evidence="8 9" key="1">
    <citation type="submission" date="2014-08" db="EMBL/GenBank/DDBJ databases">
        <title>Genome sequences of NCPPB Pectobacterium isolates.</title>
        <authorList>
            <person name="Glover R.H."/>
            <person name="Sapp M."/>
            <person name="Elphinstone J."/>
        </authorList>
    </citation>
    <scope>NUCLEOTIDE SEQUENCE [LARGE SCALE GENOMIC DNA]</scope>
    <source>
        <strain evidence="6 8">NCPPB 3701</strain>
        <strain evidence="7 9">NCPPB3702</strain>
    </source>
</reference>
<accession>A0AAW3ED74</accession>
<dbReference type="InterPro" id="IPR017871">
    <property type="entry name" value="ABC_transporter-like_CS"/>
</dbReference>
<dbReference type="GO" id="GO:0016887">
    <property type="term" value="F:ATP hydrolysis activity"/>
    <property type="evidence" value="ECO:0007669"/>
    <property type="project" value="InterPro"/>
</dbReference>
<evidence type="ECO:0000259" key="5">
    <source>
        <dbReference type="PROSITE" id="PS50893"/>
    </source>
</evidence>
<dbReference type="InterPro" id="IPR027417">
    <property type="entry name" value="P-loop_NTPase"/>
</dbReference>
<dbReference type="PANTHER" id="PTHR43790:SF9">
    <property type="entry name" value="GALACTOFURANOSE TRANSPORTER ATP-BINDING PROTEIN YTFR"/>
    <property type="match status" value="1"/>
</dbReference>
<protein>
    <submittedName>
        <fullName evidence="6">Sugar ABC transporter ATPase</fullName>
    </submittedName>
</protein>
<feature type="domain" description="ABC transporter" evidence="5">
    <location>
        <begin position="260"/>
        <end position="502"/>
    </location>
</feature>
<dbReference type="SMART" id="SM00382">
    <property type="entry name" value="AAA"/>
    <property type="match status" value="2"/>
</dbReference>
<keyword evidence="1" id="KW-0813">Transport</keyword>
<dbReference type="Proteomes" id="UP000029257">
    <property type="component" value="Unassembled WGS sequence"/>
</dbReference>
<dbReference type="InterPro" id="IPR003593">
    <property type="entry name" value="AAA+_ATPase"/>
</dbReference>
<dbReference type="EMBL" id="JQHP01000010">
    <property type="protein sequence ID" value="KFX03916.1"/>
    <property type="molecule type" value="Genomic_DNA"/>
</dbReference>
<dbReference type="RefSeq" id="WP_005973144.1">
    <property type="nucleotide sequence ID" value="NZ_JQHP01000010.1"/>
</dbReference>
<dbReference type="Gene3D" id="3.40.50.300">
    <property type="entry name" value="P-loop containing nucleotide triphosphate hydrolases"/>
    <property type="match status" value="2"/>
</dbReference>
<dbReference type="PROSITE" id="PS50893">
    <property type="entry name" value="ABC_TRANSPORTER_2"/>
    <property type="match status" value="2"/>
</dbReference>
<evidence type="ECO:0000313" key="9">
    <source>
        <dbReference type="Proteomes" id="UP000029436"/>
    </source>
</evidence>
<keyword evidence="9" id="KW-1185">Reference proteome</keyword>
<sequence>MNQINADQPILALSHITKRFGGNIAVNDVSLQVMPGEVLALLGENGAGKSTLIKVLAGVYPRDGGDIQFRGTSIASAAAIKSDGLQPIAFIHQDLGLIEWMTVAENMALVMGFPRRFGLIDWRAIRQRASQALQDVGIALDPDARVFELSRTEKSLLAIARAVAVNAELLVLDEPTASLPANDVRHLFSVINRLRAKKVGMIYVTHRLDEVIDIADRVCVMRDGRYVAGGKTADYSLRDLVQLIVGEAMPGDQREPLPALSSPVLQVKNVTVGDIGPVSFSLQPGEMLALAGLRGAGQEEIGRLLFGLRQCDSGEIQFRDAPYHASSPQQAMAHGVSLVAGDRTNESLVMSMSVRENLFINPCASGHKLFSRYSRREEIGASWWKVQLFDVRPKNVNIDISALSGGNQQKVVMARWMHLGAPLLILEDPTAGVDVGARAEIYHLLNKSLAEGVAVLVISNDFEEIAHICNRALVFNRGNVVGELKNQQVSFANLLELASASTGETTASA</sequence>
<comment type="caution">
    <text evidence="6">The sequence shown here is derived from an EMBL/GenBank/DDBJ whole genome shotgun (WGS) entry which is preliminary data.</text>
</comment>
<keyword evidence="2" id="KW-0677">Repeat</keyword>
<proteinExistence type="predicted"/>
<dbReference type="EMBL" id="JQOH01000009">
    <property type="protein sequence ID" value="KGA27162.1"/>
    <property type="molecule type" value="Genomic_DNA"/>
</dbReference>
<dbReference type="CDD" id="cd03215">
    <property type="entry name" value="ABC_Carb_Monos_II"/>
    <property type="match status" value="1"/>
</dbReference>
<dbReference type="Proteomes" id="UP000029436">
    <property type="component" value="Unassembled WGS sequence"/>
</dbReference>
<keyword evidence="4" id="KW-0067">ATP-binding</keyword>
<dbReference type="InterPro" id="IPR003439">
    <property type="entry name" value="ABC_transporter-like_ATP-bd"/>
</dbReference>
<evidence type="ECO:0000313" key="8">
    <source>
        <dbReference type="Proteomes" id="UP000029257"/>
    </source>
</evidence>
<feature type="domain" description="ABC transporter" evidence="5">
    <location>
        <begin position="11"/>
        <end position="248"/>
    </location>
</feature>
<name>A0AAW3ED74_9GAMM</name>
<evidence type="ECO:0000256" key="1">
    <source>
        <dbReference type="ARBA" id="ARBA00022448"/>
    </source>
</evidence>
<evidence type="ECO:0000313" key="6">
    <source>
        <dbReference type="EMBL" id="KFX03916.1"/>
    </source>
</evidence>
<evidence type="ECO:0000256" key="4">
    <source>
        <dbReference type="ARBA" id="ARBA00022840"/>
    </source>
</evidence>
<dbReference type="GO" id="GO:0005524">
    <property type="term" value="F:ATP binding"/>
    <property type="evidence" value="ECO:0007669"/>
    <property type="project" value="UniProtKB-KW"/>
</dbReference>
<evidence type="ECO:0000256" key="2">
    <source>
        <dbReference type="ARBA" id="ARBA00022737"/>
    </source>
</evidence>
<evidence type="ECO:0000313" key="7">
    <source>
        <dbReference type="EMBL" id="KGA27162.1"/>
    </source>
</evidence>
<dbReference type="Pfam" id="PF00005">
    <property type="entry name" value="ABC_tran"/>
    <property type="match status" value="2"/>
</dbReference>
<gene>
    <name evidence="6" type="ORF">JV38_18050</name>
    <name evidence="7" type="ORF">KU73_18035</name>
</gene>
<dbReference type="SUPFAM" id="SSF52540">
    <property type="entry name" value="P-loop containing nucleoside triphosphate hydrolases"/>
    <property type="match status" value="2"/>
</dbReference>
<dbReference type="PANTHER" id="PTHR43790">
    <property type="entry name" value="CARBOHYDRATE TRANSPORT ATP-BINDING PROTEIN MG119-RELATED"/>
    <property type="match status" value="1"/>
</dbReference>
<organism evidence="6 8">
    <name type="scientific">Pectobacterium wasabiae</name>
    <dbReference type="NCBI Taxonomy" id="55208"/>
    <lineage>
        <taxon>Bacteria</taxon>
        <taxon>Pseudomonadati</taxon>
        <taxon>Pseudomonadota</taxon>
        <taxon>Gammaproteobacteria</taxon>
        <taxon>Enterobacterales</taxon>
        <taxon>Pectobacteriaceae</taxon>
        <taxon>Pectobacterium</taxon>
    </lineage>
</organism>
<dbReference type="AlphaFoldDB" id="A0AAW3ED74"/>
<dbReference type="CDD" id="cd03216">
    <property type="entry name" value="ABC_Carb_Monos_I"/>
    <property type="match status" value="1"/>
</dbReference>
<evidence type="ECO:0000256" key="3">
    <source>
        <dbReference type="ARBA" id="ARBA00022741"/>
    </source>
</evidence>
<keyword evidence="3" id="KW-0547">Nucleotide-binding</keyword>